<evidence type="ECO:0000313" key="2">
    <source>
        <dbReference type="Proteomes" id="UP000232227"/>
    </source>
</evidence>
<dbReference type="AlphaFoldDB" id="A0A291IQZ3"/>
<evidence type="ECO:0000313" key="1">
    <source>
        <dbReference type="EMBL" id="ATG97154.1"/>
    </source>
</evidence>
<sequence length="546" mass="62443">MNKINQFFQKTWKWVLVVLFLATGVGLTLAFTPFHPKIDEEPQFALGSDVMGYAEPSRKAWTNDDKTGVIDTFNEYWAKEHPELPKIHAYYETKSTYTKIAAGYQLPDLILTRPGNVRQYAVSEAKNQIREFNNLSTINETFLPEFNFENRQIGAPIFKSFNVNIVNAKVYKQLTGKDWVLNKTFTYDEVLDLLKVWDSRPDLSRDEKGNKIPMLGFDDFTYQIFENQATGTGAYKPNENFVFDYKTTGTGDNFDMKFNVKDGDYFQKIMDSGYFIGAPVNSGQKTYTSVTMRKGKMLMSSCSTAGLFPLDIKPYRWSKTKNEWVANQGMDDGNKPIAIPYPEGYKLGKMQINQNSKQYQKWIKDGNSKETFNPNKDNESLQPNDDEFGQCLNMTADTTRSGELKNWSRTLGLAGFKSVGKNASLKEATVNGFIDYVLSGDKLNKLALAANYVPTTTIGYEAWKETKLNGTNALDKKYAQYNPLEKNVYFENNPADTFAYNTLNSMWTNNYLPGRGKNSFYEVFNYENFVKYTNFGDLYNKSKVIN</sequence>
<gene>
    <name evidence="1" type="ORF">CP520_00030</name>
</gene>
<dbReference type="KEGG" id="mlac:CP520_00030"/>
<reference evidence="1 2" key="1">
    <citation type="submission" date="2017-09" db="EMBL/GenBank/DDBJ databases">
        <title>SPAdes assembly of the Mesoplasma lactucae genome.</title>
        <authorList>
            <person name="Knight T.F."/>
            <person name="Rubinstein R."/>
            <person name="Citino T."/>
        </authorList>
    </citation>
    <scope>NUCLEOTIDE SEQUENCE [LARGE SCALE GENOMIC DNA]</scope>
    <source>
        <strain evidence="1 2">831-C4</strain>
    </source>
</reference>
<organism evidence="1 2">
    <name type="scientific">Mesoplasma lactucae ATCC 49193</name>
    <dbReference type="NCBI Taxonomy" id="81460"/>
    <lineage>
        <taxon>Bacteria</taxon>
        <taxon>Bacillati</taxon>
        <taxon>Mycoplasmatota</taxon>
        <taxon>Mollicutes</taxon>
        <taxon>Entomoplasmatales</taxon>
        <taxon>Entomoplasmataceae</taxon>
        <taxon>Mesoplasma</taxon>
    </lineage>
</organism>
<dbReference type="OrthoDB" id="391603at2"/>
<keyword evidence="2" id="KW-1185">Reference proteome</keyword>
<name>A0A291IQZ3_9MOLU</name>
<dbReference type="RefSeq" id="WP_096862442.1">
    <property type="nucleotide sequence ID" value="NZ_CP023668.1"/>
</dbReference>
<protein>
    <submittedName>
        <fullName evidence="1">Uncharacterized protein</fullName>
    </submittedName>
</protein>
<dbReference type="Proteomes" id="UP000232227">
    <property type="component" value="Chromosome"/>
</dbReference>
<accession>A0A291IQZ3</accession>
<proteinExistence type="predicted"/>
<dbReference type="EMBL" id="CP023668">
    <property type="protein sequence ID" value="ATG97154.1"/>
    <property type="molecule type" value="Genomic_DNA"/>
</dbReference>